<comment type="similarity">
    <text evidence="8 9">Belongs to the TrpA family.</text>
</comment>
<keyword evidence="11" id="KW-1185">Reference proteome</keyword>
<gene>
    <name evidence="8 10" type="primary">trpA</name>
    <name evidence="10" type="ORF">ACFQBT_09040</name>
</gene>
<comment type="catalytic activity">
    <reaction evidence="7 8">
        <text>(1S,2R)-1-C-(indol-3-yl)glycerol 3-phosphate + L-serine = D-glyceraldehyde 3-phosphate + L-tryptophan + H2O</text>
        <dbReference type="Rhea" id="RHEA:10532"/>
        <dbReference type="ChEBI" id="CHEBI:15377"/>
        <dbReference type="ChEBI" id="CHEBI:33384"/>
        <dbReference type="ChEBI" id="CHEBI:57912"/>
        <dbReference type="ChEBI" id="CHEBI:58866"/>
        <dbReference type="ChEBI" id="CHEBI:59776"/>
        <dbReference type="EC" id="4.2.1.20"/>
    </reaction>
</comment>
<evidence type="ECO:0000256" key="5">
    <source>
        <dbReference type="ARBA" id="ARBA00023141"/>
    </source>
</evidence>
<evidence type="ECO:0000313" key="11">
    <source>
        <dbReference type="Proteomes" id="UP001596356"/>
    </source>
</evidence>
<organism evidence="10 11">
    <name type="scientific">Branchiibius cervicis</name>
    <dbReference type="NCBI Taxonomy" id="908252"/>
    <lineage>
        <taxon>Bacteria</taxon>
        <taxon>Bacillati</taxon>
        <taxon>Actinomycetota</taxon>
        <taxon>Actinomycetes</taxon>
        <taxon>Micrococcales</taxon>
        <taxon>Dermacoccaceae</taxon>
        <taxon>Branchiibius</taxon>
    </lineage>
</organism>
<sequence>MTELTSALDRARDEGRAAFIAYLPLGFPTVADSLDAMRAVVAAGADVVEIGLPYSDPLLDGPVIQTAVSKALARGSHVRDVFAAVQAIREAGAAAVVMTSWNLILQYGVAKFAEDFADAGGSGLITPDITPDEAGEWLSAAAKFDLDPIFLIAPSTTPERLELTTQACRGFVYAASVMGVTGARESLGERAAGLVERAKAVTDVPICVGIGVSNAEQAHEAAQFSDGVIVGTALVRPLVDADAEGRSAAEGIRAMVQIAQGLAAGVRR</sequence>
<dbReference type="Pfam" id="PF00290">
    <property type="entry name" value="Trp_syntA"/>
    <property type="match status" value="1"/>
</dbReference>
<evidence type="ECO:0000256" key="4">
    <source>
        <dbReference type="ARBA" id="ARBA00022822"/>
    </source>
</evidence>
<evidence type="ECO:0000256" key="6">
    <source>
        <dbReference type="ARBA" id="ARBA00023239"/>
    </source>
</evidence>
<comment type="caution">
    <text evidence="10">The sequence shown here is derived from an EMBL/GenBank/DDBJ whole genome shotgun (WGS) entry which is preliminary data.</text>
</comment>
<dbReference type="InterPro" id="IPR011060">
    <property type="entry name" value="RibuloseP-bd_barrel"/>
</dbReference>
<dbReference type="GO" id="GO:0004834">
    <property type="term" value="F:tryptophan synthase activity"/>
    <property type="evidence" value="ECO:0007669"/>
    <property type="project" value="UniProtKB-EC"/>
</dbReference>
<dbReference type="PANTHER" id="PTHR43406:SF1">
    <property type="entry name" value="TRYPTOPHAN SYNTHASE ALPHA CHAIN, CHLOROPLASTIC"/>
    <property type="match status" value="1"/>
</dbReference>
<dbReference type="SUPFAM" id="SSF51366">
    <property type="entry name" value="Ribulose-phoshate binding barrel"/>
    <property type="match status" value="1"/>
</dbReference>
<dbReference type="HAMAP" id="MF_00131">
    <property type="entry name" value="Trp_synth_alpha"/>
    <property type="match status" value="1"/>
</dbReference>
<dbReference type="PANTHER" id="PTHR43406">
    <property type="entry name" value="TRYPTOPHAN SYNTHASE, ALPHA CHAIN"/>
    <property type="match status" value="1"/>
</dbReference>
<keyword evidence="3 8" id="KW-0028">Amino-acid biosynthesis</keyword>
<evidence type="ECO:0000256" key="3">
    <source>
        <dbReference type="ARBA" id="ARBA00022605"/>
    </source>
</evidence>
<dbReference type="EMBL" id="JBHSWJ010000002">
    <property type="protein sequence ID" value="MFC6713957.1"/>
    <property type="molecule type" value="Genomic_DNA"/>
</dbReference>
<dbReference type="CDD" id="cd04724">
    <property type="entry name" value="Tryptophan_synthase_alpha"/>
    <property type="match status" value="1"/>
</dbReference>
<dbReference type="InterPro" id="IPR013785">
    <property type="entry name" value="Aldolase_TIM"/>
</dbReference>
<comment type="function">
    <text evidence="8">The alpha subunit is responsible for the aldol cleavage of indoleglycerol phosphate to indole and glyceraldehyde 3-phosphate.</text>
</comment>
<evidence type="ECO:0000256" key="1">
    <source>
        <dbReference type="ARBA" id="ARBA00004733"/>
    </source>
</evidence>
<feature type="active site" description="Proton acceptor" evidence="8">
    <location>
        <position position="60"/>
    </location>
</feature>
<reference evidence="11" key="1">
    <citation type="journal article" date="2019" name="Int. J. Syst. Evol. Microbiol.">
        <title>The Global Catalogue of Microorganisms (GCM) 10K type strain sequencing project: providing services to taxonomists for standard genome sequencing and annotation.</title>
        <authorList>
            <consortium name="The Broad Institute Genomics Platform"/>
            <consortium name="The Broad Institute Genome Sequencing Center for Infectious Disease"/>
            <person name="Wu L."/>
            <person name="Ma J."/>
        </authorList>
    </citation>
    <scope>NUCLEOTIDE SEQUENCE [LARGE SCALE GENOMIC DNA]</scope>
    <source>
        <strain evidence="11">NBRC 106593</strain>
    </source>
</reference>
<evidence type="ECO:0000256" key="8">
    <source>
        <dbReference type="HAMAP-Rule" id="MF_00131"/>
    </source>
</evidence>
<comment type="subunit">
    <text evidence="2 8">Tetramer of two alpha and two beta chains.</text>
</comment>
<comment type="pathway">
    <text evidence="1 8">Amino-acid biosynthesis; L-tryptophan biosynthesis; L-tryptophan from chorismate: step 5/5.</text>
</comment>
<dbReference type="PROSITE" id="PS00167">
    <property type="entry name" value="TRP_SYNTHASE_ALPHA"/>
    <property type="match status" value="1"/>
</dbReference>
<keyword evidence="6 8" id="KW-0456">Lyase</keyword>
<dbReference type="EC" id="4.2.1.20" evidence="8"/>
<feature type="active site" description="Proton acceptor" evidence="8">
    <location>
        <position position="49"/>
    </location>
</feature>
<proteinExistence type="inferred from homology"/>
<keyword evidence="5 8" id="KW-0057">Aromatic amino acid biosynthesis</keyword>
<protein>
    <recommendedName>
        <fullName evidence="8">Tryptophan synthase alpha chain</fullName>
        <ecNumber evidence="8">4.2.1.20</ecNumber>
    </recommendedName>
</protein>
<accession>A0ABW2AS64</accession>
<evidence type="ECO:0000313" key="10">
    <source>
        <dbReference type="EMBL" id="MFC6713957.1"/>
    </source>
</evidence>
<dbReference type="Gene3D" id="3.20.20.70">
    <property type="entry name" value="Aldolase class I"/>
    <property type="match status" value="1"/>
</dbReference>
<evidence type="ECO:0000256" key="9">
    <source>
        <dbReference type="RuleBase" id="RU003662"/>
    </source>
</evidence>
<dbReference type="RefSeq" id="WP_377822098.1">
    <property type="nucleotide sequence ID" value="NZ_JBHSWJ010000002.1"/>
</dbReference>
<evidence type="ECO:0000256" key="7">
    <source>
        <dbReference type="ARBA" id="ARBA00049047"/>
    </source>
</evidence>
<dbReference type="InterPro" id="IPR018204">
    <property type="entry name" value="Trp_synthase_alpha_AS"/>
</dbReference>
<dbReference type="NCBIfam" id="TIGR00262">
    <property type="entry name" value="trpA"/>
    <property type="match status" value="1"/>
</dbReference>
<dbReference type="InterPro" id="IPR002028">
    <property type="entry name" value="Trp_synthase_suA"/>
</dbReference>
<keyword evidence="4 8" id="KW-0822">Tryptophan biosynthesis</keyword>
<dbReference type="Proteomes" id="UP001596356">
    <property type="component" value="Unassembled WGS sequence"/>
</dbReference>
<name>A0ABW2AS64_9MICO</name>
<evidence type="ECO:0000256" key="2">
    <source>
        <dbReference type="ARBA" id="ARBA00011270"/>
    </source>
</evidence>